<dbReference type="Proteomes" id="UP001431783">
    <property type="component" value="Unassembled WGS sequence"/>
</dbReference>
<proteinExistence type="predicted"/>
<evidence type="ECO:0000256" key="2">
    <source>
        <dbReference type="ARBA" id="ARBA00022679"/>
    </source>
</evidence>
<dbReference type="PANTHER" id="PTHR11525">
    <property type="entry name" value="FARNESYL-PYROPHOSPHATE SYNTHETASE"/>
    <property type="match status" value="1"/>
</dbReference>
<comment type="caution">
    <text evidence="6">The sequence shown here is derived from an EMBL/GenBank/DDBJ whole genome shotgun (WGS) entry which is preliminary data.</text>
</comment>
<keyword evidence="7" id="KW-1185">Reference proteome</keyword>
<evidence type="ECO:0000256" key="1">
    <source>
        <dbReference type="ARBA" id="ARBA00001946"/>
    </source>
</evidence>
<dbReference type="InterPro" id="IPR039702">
    <property type="entry name" value="FPS1-like"/>
</dbReference>
<dbReference type="InterPro" id="IPR008949">
    <property type="entry name" value="Isoprenoid_synthase_dom_sf"/>
</dbReference>
<dbReference type="SUPFAM" id="SSF48576">
    <property type="entry name" value="Terpenoid synthases"/>
    <property type="match status" value="1"/>
</dbReference>
<dbReference type="PANTHER" id="PTHR11525:SF0">
    <property type="entry name" value="FARNESYL PYROPHOSPHATE SYNTHASE"/>
    <property type="match status" value="1"/>
</dbReference>
<accession>A0AAW1UZ70</accession>
<evidence type="ECO:0000256" key="3">
    <source>
        <dbReference type="ARBA" id="ARBA00022723"/>
    </source>
</evidence>
<evidence type="ECO:0000313" key="6">
    <source>
        <dbReference type="EMBL" id="KAK9886194.1"/>
    </source>
</evidence>
<keyword evidence="2" id="KW-0808">Transferase</keyword>
<dbReference type="AlphaFoldDB" id="A0AAW1UZ70"/>
<dbReference type="EMBL" id="JARQZJ010000099">
    <property type="protein sequence ID" value="KAK9886194.1"/>
    <property type="molecule type" value="Genomic_DNA"/>
</dbReference>
<keyword evidence="3" id="KW-0479">Metal-binding</keyword>
<dbReference type="Pfam" id="PF00348">
    <property type="entry name" value="polyprenyl_synt"/>
    <property type="match status" value="1"/>
</dbReference>
<comment type="cofactor">
    <cofactor evidence="1">
        <name>Mg(2+)</name>
        <dbReference type="ChEBI" id="CHEBI:18420"/>
    </cofactor>
</comment>
<evidence type="ECO:0000313" key="7">
    <source>
        <dbReference type="Proteomes" id="UP001431783"/>
    </source>
</evidence>
<evidence type="ECO:0000256" key="4">
    <source>
        <dbReference type="ARBA" id="ARBA00022842"/>
    </source>
</evidence>
<organism evidence="6 7">
    <name type="scientific">Henosepilachna vigintioctopunctata</name>
    <dbReference type="NCBI Taxonomy" id="420089"/>
    <lineage>
        <taxon>Eukaryota</taxon>
        <taxon>Metazoa</taxon>
        <taxon>Ecdysozoa</taxon>
        <taxon>Arthropoda</taxon>
        <taxon>Hexapoda</taxon>
        <taxon>Insecta</taxon>
        <taxon>Pterygota</taxon>
        <taxon>Neoptera</taxon>
        <taxon>Endopterygota</taxon>
        <taxon>Coleoptera</taxon>
        <taxon>Polyphaga</taxon>
        <taxon>Cucujiformia</taxon>
        <taxon>Coccinelloidea</taxon>
        <taxon>Coccinellidae</taxon>
        <taxon>Epilachninae</taxon>
        <taxon>Epilachnini</taxon>
        <taxon>Henosepilachna</taxon>
    </lineage>
</organism>
<dbReference type="Gene3D" id="1.10.600.10">
    <property type="entry name" value="Farnesyl Diphosphate Synthase"/>
    <property type="match status" value="1"/>
</dbReference>
<dbReference type="GO" id="GO:0042811">
    <property type="term" value="P:pheromone biosynthetic process"/>
    <property type="evidence" value="ECO:0007669"/>
    <property type="project" value="UniProtKB-ARBA"/>
</dbReference>
<dbReference type="InterPro" id="IPR000092">
    <property type="entry name" value="Polyprenyl_synt"/>
</dbReference>
<keyword evidence="4" id="KW-0460">Magnesium</keyword>
<sequence>MMKITEVGLTLEAITSLDEFTEERYNDIARQKMGFYLFNFTTTMGTLLAERQDLMISDIAGRVFEQLAILYTIQNDYMDCYGENITGKKGADIQEGQCTWLIISALKRATITQKHILKNSYGSHNANDVNKVKKIYDELGIRNEYEATVSECFQRTTTEIDNICNEDVRKFCEMLVKIFFRID</sequence>
<dbReference type="GO" id="GO:0004161">
    <property type="term" value="F:dimethylallyltranstransferase activity"/>
    <property type="evidence" value="ECO:0007669"/>
    <property type="project" value="TreeGrafter"/>
</dbReference>
<evidence type="ECO:0008006" key="8">
    <source>
        <dbReference type="Google" id="ProtNLM"/>
    </source>
</evidence>
<protein>
    <recommendedName>
        <fullName evidence="8">Farnesyl pyrophosphate synthase</fullName>
    </recommendedName>
</protein>
<dbReference type="GO" id="GO:0005737">
    <property type="term" value="C:cytoplasm"/>
    <property type="evidence" value="ECO:0007669"/>
    <property type="project" value="TreeGrafter"/>
</dbReference>
<dbReference type="GO" id="GO:0045337">
    <property type="term" value="P:farnesyl diphosphate biosynthetic process"/>
    <property type="evidence" value="ECO:0007669"/>
    <property type="project" value="TreeGrafter"/>
</dbReference>
<dbReference type="GO" id="GO:0046872">
    <property type="term" value="F:metal ion binding"/>
    <property type="evidence" value="ECO:0007669"/>
    <property type="project" value="UniProtKB-KW"/>
</dbReference>
<comment type="pathway">
    <text evidence="5">Pheromone biosynthesis.</text>
</comment>
<gene>
    <name evidence="6" type="ORF">WA026_015713</name>
</gene>
<name>A0AAW1UZ70_9CUCU</name>
<reference evidence="6 7" key="1">
    <citation type="submission" date="2023-03" db="EMBL/GenBank/DDBJ databases">
        <title>Genome insight into feeding habits of ladybird beetles.</title>
        <authorList>
            <person name="Li H.-S."/>
            <person name="Huang Y.-H."/>
            <person name="Pang H."/>
        </authorList>
    </citation>
    <scope>NUCLEOTIDE SEQUENCE [LARGE SCALE GENOMIC DNA]</scope>
    <source>
        <strain evidence="6">SYSU_2023b</strain>
        <tissue evidence="6">Whole body</tissue>
    </source>
</reference>
<dbReference type="GO" id="GO:0004337">
    <property type="term" value="F:(2E,6E)-farnesyl diphosphate synthase activity"/>
    <property type="evidence" value="ECO:0007669"/>
    <property type="project" value="TreeGrafter"/>
</dbReference>
<evidence type="ECO:0000256" key="5">
    <source>
        <dbReference type="ARBA" id="ARBA00033740"/>
    </source>
</evidence>